<dbReference type="InterPro" id="IPR003961">
    <property type="entry name" value="FN3_dom"/>
</dbReference>
<dbReference type="PROSITE" id="PS50853">
    <property type="entry name" value="FN3"/>
    <property type="match status" value="1"/>
</dbReference>
<proteinExistence type="predicted"/>
<comment type="caution">
    <text evidence="4">The sequence shown here is derived from an EMBL/GenBank/DDBJ whole genome shotgun (WGS) entry which is preliminary data.</text>
</comment>
<dbReference type="AlphaFoldDB" id="A0A8X6YE51"/>
<keyword evidence="2" id="KW-0732">Signal</keyword>
<dbReference type="CDD" id="cd00063">
    <property type="entry name" value="FN3"/>
    <property type="match status" value="1"/>
</dbReference>
<keyword evidence="1" id="KW-0472">Membrane</keyword>
<protein>
    <submittedName>
        <fullName evidence="4">Down syndrome cell adhesion molecule-like protein Dscam2</fullName>
    </submittedName>
</protein>
<evidence type="ECO:0000256" key="2">
    <source>
        <dbReference type="SAM" id="SignalP"/>
    </source>
</evidence>
<dbReference type="Pfam" id="PF00041">
    <property type="entry name" value="fn3"/>
    <property type="match status" value="1"/>
</dbReference>
<evidence type="ECO:0000313" key="5">
    <source>
        <dbReference type="Proteomes" id="UP000886998"/>
    </source>
</evidence>
<feature type="transmembrane region" description="Helical" evidence="1">
    <location>
        <begin position="86"/>
        <end position="110"/>
    </location>
</feature>
<organism evidence="4 5">
    <name type="scientific">Trichonephila inaurata madagascariensis</name>
    <dbReference type="NCBI Taxonomy" id="2747483"/>
    <lineage>
        <taxon>Eukaryota</taxon>
        <taxon>Metazoa</taxon>
        <taxon>Ecdysozoa</taxon>
        <taxon>Arthropoda</taxon>
        <taxon>Chelicerata</taxon>
        <taxon>Arachnida</taxon>
        <taxon>Araneae</taxon>
        <taxon>Araneomorphae</taxon>
        <taxon>Entelegynae</taxon>
        <taxon>Araneoidea</taxon>
        <taxon>Nephilidae</taxon>
        <taxon>Trichonephila</taxon>
        <taxon>Trichonephila inaurata</taxon>
    </lineage>
</organism>
<dbReference type="InterPro" id="IPR036116">
    <property type="entry name" value="FN3_sf"/>
</dbReference>
<dbReference type="InterPro" id="IPR013783">
    <property type="entry name" value="Ig-like_fold"/>
</dbReference>
<evidence type="ECO:0000313" key="4">
    <source>
        <dbReference type="EMBL" id="GFY71215.1"/>
    </source>
</evidence>
<dbReference type="Proteomes" id="UP000886998">
    <property type="component" value="Unassembled WGS sequence"/>
</dbReference>
<gene>
    <name evidence="4" type="primary">Dscam2_40</name>
    <name evidence="4" type="ORF">TNIN_224211</name>
</gene>
<feature type="domain" description="Fibronectin type-III" evidence="3">
    <location>
        <begin position="1"/>
        <end position="66"/>
    </location>
</feature>
<accession>A0A8X6YE51</accession>
<dbReference type="Gene3D" id="2.60.40.10">
    <property type="entry name" value="Immunoglobulins"/>
    <property type="match status" value="1"/>
</dbReference>
<evidence type="ECO:0000259" key="3">
    <source>
        <dbReference type="PROSITE" id="PS50853"/>
    </source>
</evidence>
<feature type="signal peptide" evidence="2">
    <location>
        <begin position="1"/>
        <end position="15"/>
    </location>
</feature>
<name>A0A8X6YE51_9ARAC</name>
<feature type="chain" id="PRO_5036443355" evidence="2">
    <location>
        <begin position="16"/>
        <end position="154"/>
    </location>
</feature>
<sequence>MLFLGFLLTYKGSSGQWHETRLPASRQSFVLENLQCGTSYQIMLTALNSVGHGEPSEIQQITTNGRATVPPLSSVRSPHFFEDPTILVPIVCAVVVLVVIISVTAFVVVWKRRDPSGEAPSDICSPVAAVITFIHKVLVPYTSEAAAIIGSDDD</sequence>
<keyword evidence="5" id="KW-1185">Reference proteome</keyword>
<keyword evidence="1" id="KW-0812">Transmembrane</keyword>
<reference evidence="4" key="1">
    <citation type="submission" date="2020-08" db="EMBL/GenBank/DDBJ databases">
        <title>Multicomponent nature underlies the extraordinary mechanical properties of spider dragline silk.</title>
        <authorList>
            <person name="Kono N."/>
            <person name="Nakamura H."/>
            <person name="Mori M."/>
            <person name="Yoshida Y."/>
            <person name="Ohtoshi R."/>
            <person name="Malay A.D."/>
            <person name="Moran D.A.P."/>
            <person name="Tomita M."/>
            <person name="Numata K."/>
            <person name="Arakawa K."/>
        </authorList>
    </citation>
    <scope>NUCLEOTIDE SEQUENCE</scope>
</reference>
<dbReference type="OrthoDB" id="5969272at2759"/>
<dbReference type="SUPFAM" id="SSF49265">
    <property type="entry name" value="Fibronectin type III"/>
    <property type="match status" value="1"/>
</dbReference>
<evidence type="ECO:0000256" key="1">
    <source>
        <dbReference type="SAM" id="Phobius"/>
    </source>
</evidence>
<keyword evidence="1" id="KW-1133">Transmembrane helix</keyword>
<dbReference type="EMBL" id="BMAV01018677">
    <property type="protein sequence ID" value="GFY71215.1"/>
    <property type="molecule type" value="Genomic_DNA"/>
</dbReference>